<feature type="compositionally biased region" description="Polar residues" evidence="12">
    <location>
        <begin position="467"/>
        <end position="549"/>
    </location>
</feature>
<evidence type="ECO:0000256" key="10">
    <source>
        <dbReference type="PROSITE-ProRule" id="PRU00302"/>
    </source>
</evidence>
<dbReference type="CDD" id="cd03520">
    <property type="entry name" value="Link_domain_CSPGs_modules_2_4"/>
    <property type="match status" value="1"/>
</dbReference>
<feature type="domain" description="C-type lectin" evidence="14">
    <location>
        <begin position="1380"/>
        <end position="1494"/>
    </location>
</feature>
<keyword evidence="6 9" id="KW-1015">Disulfide bond</keyword>
<feature type="region of interest" description="Disordered" evidence="12">
    <location>
        <begin position="708"/>
        <end position="846"/>
    </location>
</feature>
<dbReference type="SMART" id="SM00409">
    <property type="entry name" value="IG"/>
    <property type="match status" value="1"/>
</dbReference>
<comment type="caution">
    <text evidence="9">Lacks conserved residue(s) required for the propagation of feature annotation.</text>
</comment>
<dbReference type="PROSITE" id="PS00010">
    <property type="entry name" value="ASX_HYDROXYL"/>
    <property type="match status" value="1"/>
</dbReference>
<dbReference type="InterPro" id="IPR007110">
    <property type="entry name" value="Ig-like_dom"/>
</dbReference>
<proteinExistence type="predicted"/>
<dbReference type="GeneTree" id="ENSGT00940000158649"/>
<evidence type="ECO:0000256" key="6">
    <source>
        <dbReference type="ARBA" id="ARBA00023157"/>
    </source>
</evidence>
<dbReference type="GO" id="GO:0005615">
    <property type="term" value="C:extracellular space"/>
    <property type="evidence" value="ECO:0007669"/>
    <property type="project" value="TreeGrafter"/>
</dbReference>
<dbReference type="Pfam" id="PF00084">
    <property type="entry name" value="Sushi"/>
    <property type="match status" value="1"/>
</dbReference>
<feature type="compositionally biased region" description="Basic and acidic residues" evidence="12">
    <location>
        <begin position="742"/>
        <end position="762"/>
    </location>
</feature>
<evidence type="ECO:0000259" key="16">
    <source>
        <dbReference type="PROSITE" id="PS50923"/>
    </source>
</evidence>
<dbReference type="InterPro" id="IPR001881">
    <property type="entry name" value="EGF-like_Ca-bd_dom"/>
</dbReference>
<dbReference type="Pfam" id="PF00059">
    <property type="entry name" value="Lectin_C"/>
    <property type="match status" value="1"/>
</dbReference>
<dbReference type="GO" id="GO:0002052">
    <property type="term" value="P:positive regulation of neuroblast proliferation"/>
    <property type="evidence" value="ECO:0007669"/>
    <property type="project" value="TreeGrafter"/>
</dbReference>
<dbReference type="InterPro" id="IPR000152">
    <property type="entry name" value="EGF-type_Asp/Asn_hydroxyl_site"/>
</dbReference>
<dbReference type="PROSITE" id="PS50923">
    <property type="entry name" value="SUSHI"/>
    <property type="match status" value="1"/>
</dbReference>
<dbReference type="SMART" id="SM00406">
    <property type="entry name" value="IGv"/>
    <property type="match status" value="1"/>
</dbReference>
<dbReference type="PROSITE" id="PS01187">
    <property type="entry name" value="EGF_CA"/>
    <property type="match status" value="1"/>
</dbReference>
<keyword evidence="8" id="KW-0393">Immunoglobulin domain</keyword>
<dbReference type="InterPro" id="IPR000538">
    <property type="entry name" value="Link_dom"/>
</dbReference>
<gene>
    <name evidence="18" type="primary">NCAN</name>
</gene>
<dbReference type="InterPro" id="IPR001304">
    <property type="entry name" value="C-type_lectin-like"/>
</dbReference>
<dbReference type="PANTHER" id="PTHR22804:SF24">
    <property type="entry name" value="NEUROCAN CORE PROTEIN"/>
    <property type="match status" value="1"/>
</dbReference>
<evidence type="ECO:0000256" key="9">
    <source>
        <dbReference type="PROSITE-ProRule" id="PRU00076"/>
    </source>
</evidence>
<dbReference type="GO" id="GO:0001501">
    <property type="term" value="P:skeletal system development"/>
    <property type="evidence" value="ECO:0007669"/>
    <property type="project" value="TreeGrafter"/>
</dbReference>
<evidence type="ECO:0000256" key="4">
    <source>
        <dbReference type="ARBA" id="ARBA00022737"/>
    </source>
</evidence>
<dbReference type="SMART" id="SM00445">
    <property type="entry name" value="LINK"/>
    <property type="match status" value="2"/>
</dbReference>
<evidence type="ECO:0000256" key="7">
    <source>
        <dbReference type="ARBA" id="ARBA00023180"/>
    </source>
</evidence>
<dbReference type="InterPro" id="IPR035976">
    <property type="entry name" value="Sushi/SCR/CCP_sf"/>
</dbReference>
<feature type="domain" description="EGF-like" evidence="13">
    <location>
        <begin position="1293"/>
        <end position="1329"/>
    </location>
</feature>
<dbReference type="PROSITE" id="PS50026">
    <property type="entry name" value="EGF_3"/>
    <property type="match status" value="2"/>
</dbReference>
<feature type="disulfide bond" evidence="9">
    <location>
        <begin position="1319"/>
        <end position="1328"/>
    </location>
</feature>
<dbReference type="OMA" id="HESGHWN"/>
<evidence type="ECO:0000256" key="12">
    <source>
        <dbReference type="SAM" id="MobiDB-lite"/>
    </source>
</evidence>
<feature type="compositionally biased region" description="Basic and acidic residues" evidence="12">
    <location>
        <begin position="769"/>
        <end position="779"/>
    </location>
</feature>
<keyword evidence="2" id="KW-0964">Secreted</keyword>
<feature type="compositionally biased region" description="Basic and acidic residues" evidence="12">
    <location>
        <begin position="1107"/>
        <end position="1116"/>
    </location>
</feature>
<dbReference type="InterPro" id="IPR018097">
    <property type="entry name" value="EGF_Ca-bd_CS"/>
</dbReference>
<dbReference type="InterPro" id="IPR036179">
    <property type="entry name" value="Ig-like_dom_sf"/>
</dbReference>
<dbReference type="CDD" id="cd00033">
    <property type="entry name" value="CCP"/>
    <property type="match status" value="1"/>
</dbReference>
<dbReference type="PANTHER" id="PTHR22804">
    <property type="entry name" value="AGGRECAN/VERSICAN PROTEOGLYCAN"/>
    <property type="match status" value="1"/>
</dbReference>
<accession>A0A8C5CSX4</accession>
<dbReference type="Ensembl" id="ENSGMOT00000052540.1">
    <property type="protein sequence ID" value="ENSGMOP00000065662.1"/>
    <property type="gene ID" value="ENSGMOG00000007508.2"/>
</dbReference>
<feature type="disulfide bond" evidence="9">
    <location>
        <begin position="1357"/>
        <end position="1366"/>
    </location>
</feature>
<feature type="compositionally biased region" description="Low complexity" evidence="12">
    <location>
        <begin position="670"/>
        <end position="692"/>
    </location>
</feature>
<feature type="compositionally biased region" description="Polar residues" evidence="12">
    <location>
        <begin position="1265"/>
        <end position="1275"/>
    </location>
</feature>
<keyword evidence="9" id="KW-0245">EGF-like domain</keyword>
<keyword evidence="4" id="KW-0677">Repeat</keyword>
<dbReference type="InterPro" id="IPR000436">
    <property type="entry name" value="Sushi_SCR_CCP_dom"/>
</dbReference>
<evidence type="ECO:0000256" key="1">
    <source>
        <dbReference type="ARBA" id="ARBA00004613"/>
    </source>
</evidence>
<feature type="domain" description="Link" evidence="17">
    <location>
        <begin position="167"/>
        <end position="262"/>
    </location>
</feature>
<dbReference type="SUPFAM" id="SSF48726">
    <property type="entry name" value="Immunoglobulin"/>
    <property type="match status" value="1"/>
</dbReference>
<dbReference type="SMART" id="SM00034">
    <property type="entry name" value="CLECT"/>
    <property type="match status" value="1"/>
</dbReference>
<dbReference type="InterPro" id="IPR000742">
    <property type="entry name" value="EGF"/>
</dbReference>
<dbReference type="Gene3D" id="2.10.70.10">
    <property type="entry name" value="Complement Module, domain 1"/>
    <property type="match status" value="1"/>
</dbReference>
<dbReference type="Gene3D" id="2.10.25.10">
    <property type="entry name" value="Laminin"/>
    <property type="match status" value="2"/>
</dbReference>
<dbReference type="GO" id="GO:0007155">
    <property type="term" value="P:cell adhesion"/>
    <property type="evidence" value="ECO:0007669"/>
    <property type="project" value="UniProtKB-KW"/>
</dbReference>
<keyword evidence="19" id="KW-1185">Reference proteome</keyword>
<feature type="disulfide bond" evidence="11">
    <location>
        <begin position="213"/>
        <end position="234"/>
    </location>
</feature>
<dbReference type="PROSITE" id="PS01186">
    <property type="entry name" value="EGF_2"/>
    <property type="match status" value="1"/>
</dbReference>
<dbReference type="GO" id="GO:0030246">
    <property type="term" value="F:carbohydrate binding"/>
    <property type="evidence" value="ECO:0007669"/>
    <property type="project" value="UniProtKB-KW"/>
</dbReference>
<reference evidence="18" key="2">
    <citation type="submission" date="2025-09" db="UniProtKB">
        <authorList>
            <consortium name="Ensembl"/>
        </authorList>
    </citation>
    <scope>IDENTIFICATION</scope>
</reference>
<dbReference type="PRINTS" id="PR01265">
    <property type="entry name" value="LINKMODULE"/>
</dbReference>
<dbReference type="Proteomes" id="UP000694546">
    <property type="component" value="Chromosome 12"/>
</dbReference>
<feature type="domain" description="Ig-like" evidence="15">
    <location>
        <begin position="30"/>
        <end position="165"/>
    </location>
</feature>
<dbReference type="GO" id="GO:0005509">
    <property type="term" value="F:calcium ion binding"/>
    <property type="evidence" value="ECO:0007669"/>
    <property type="project" value="InterPro"/>
</dbReference>
<evidence type="ECO:0000256" key="11">
    <source>
        <dbReference type="PROSITE-ProRule" id="PRU00323"/>
    </source>
</evidence>
<feature type="compositionally biased region" description="Polar residues" evidence="12">
    <location>
        <begin position="625"/>
        <end position="651"/>
    </location>
</feature>
<dbReference type="CDD" id="cd03517">
    <property type="entry name" value="Link_domain_CSPGs_modules_1_3"/>
    <property type="match status" value="1"/>
</dbReference>
<dbReference type="GO" id="GO:0072534">
    <property type="term" value="C:perineuronal net"/>
    <property type="evidence" value="ECO:0007669"/>
    <property type="project" value="TreeGrafter"/>
</dbReference>
<dbReference type="Gene3D" id="2.60.40.10">
    <property type="entry name" value="Immunoglobulins"/>
    <property type="match status" value="1"/>
</dbReference>
<dbReference type="InterPro" id="IPR018378">
    <property type="entry name" value="C-type_lectin_CS"/>
</dbReference>
<feature type="disulfide bond" evidence="10">
    <location>
        <begin position="1529"/>
        <end position="1556"/>
    </location>
</feature>
<dbReference type="InterPro" id="IPR016186">
    <property type="entry name" value="C-type_lectin-like/link_sf"/>
</dbReference>
<feature type="disulfide bond" evidence="10">
    <location>
        <begin position="1500"/>
        <end position="1543"/>
    </location>
</feature>
<feature type="compositionally biased region" description="Basic residues" evidence="12">
    <location>
        <begin position="1558"/>
        <end position="1584"/>
    </location>
</feature>
<evidence type="ECO:0000313" key="18">
    <source>
        <dbReference type="Ensembl" id="ENSGMOP00000065662.1"/>
    </source>
</evidence>
<feature type="compositionally biased region" description="Polar residues" evidence="12">
    <location>
        <begin position="1044"/>
        <end position="1055"/>
    </location>
</feature>
<feature type="compositionally biased region" description="Polar residues" evidence="12">
    <location>
        <begin position="557"/>
        <end position="601"/>
    </location>
</feature>
<evidence type="ECO:0000259" key="17">
    <source>
        <dbReference type="PROSITE" id="PS50963"/>
    </source>
</evidence>
<dbReference type="PROSITE" id="PS00022">
    <property type="entry name" value="EGF_1"/>
    <property type="match status" value="2"/>
</dbReference>
<dbReference type="GO" id="GO:0007417">
    <property type="term" value="P:central nervous system development"/>
    <property type="evidence" value="ECO:0007669"/>
    <property type="project" value="TreeGrafter"/>
</dbReference>
<feature type="compositionally biased region" description="Polar residues" evidence="12">
    <location>
        <begin position="608"/>
        <end position="618"/>
    </location>
</feature>
<dbReference type="InterPro" id="IPR050691">
    <property type="entry name" value="Hyaluronan_bind_Proteoglycan"/>
</dbReference>
<dbReference type="AlphaFoldDB" id="A0A8C5CSX4"/>
<feature type="compositionally biased region" description="Basic and acidic residues" evidence="12">
    <location>
        <begin position="419"/>
        <end position="428"/>
    </location>
</feature>
<dbReference type="InterPro" id="IPR016187">
    <property type="entry name" value="CTDL_fold"/>
</dbReference>
<feature type="region of interest" description="Disordered" evidence="12">
    <location>
        <begin position="400"/>
        <end position="428"/>
    </location>
</feature>
<protein>
    <submittedName>
        <fullName evidence="18">Neurocan</fullName>
    </submittedName>
</protein>
<feature type="domain" description="EGF-like" evidence="13">
    <location>
        <begin position="1331"/>
        <end position="1367"/>
    </location>
</feature>
<dbReference type="Pfam" id="PF07686">
    <property type="entry name" value="V-set"/>
    <property type="match status" value="1"/>
</dbReference>
<dbReference type="SUPFAM" id="SSF57196">
    <property type="entry name" value="EGF/Laminin"/>
    <property type="match status" value="1"/>
</dbReference>
<feature type="disulfide bond" evidence="11">
    <location>
        <begin position="311"/>
        <end position="332"/>
    </location>
</feature>
<dbReference type="CDD" id="cd00054">
    <property type="entry name" value="EGF_CA"/>
    <property type="match status" value="2"/>
</dbReference>
<dbReference type="SUPFAM" id="SSF57535">
    <property type="entry name" value="Complement control module/SCR domain"/>
    <property type="match status" value="1"/>
</dbReference>
<dbReference type="SMART" id="SM00032">
    <property type="entry name" value="CCP"/>
    <property type="match status" value="1"/>
</dbReference>
<dbReference type="PROSITE" id="PS00615">
    <property type="entry name" value="C_TYPE_LECTIN_1"/>
    <property type="match status" value="1"/>
</dbReference>
<feature type="compositionally biased region" description="Low complexity" evidence="12">
    <location>
        <begin position="1136"/>
        <end position="1148"/>
    </location>
</feature>
<dbReference type="PROSITE" id="PS50041">
    <property type="entry name" value="C_TYPE_LECTIN_2"/>
    <property type="match status" value="1"/>
</dbReference>
<keyword evidence="10" id="KW-0768">Sushi</keyword>
<dbReference type="InterPro" id="IPR013783">
    <property type="entry name" value="Ig-like_fold"/>
</dbReference>
<dbReference type="InterPro" id="IPR013106">
    <property type="entry name" value="Ig_V-set"/>
</dbReference>
<name>A0A8C5CSX4_GADMO</name>
<dbReference type="GO" id="GO:0045202">
    <property type="term" value="C:synapse"/>
    <property type="evidence" value="ECO:0007669"/>
    <property type="project" value="TreeGrafter"/>
</dbReference>
<dbReference type="PROSITE" id="PS50835">
    <property type="entry name" value="IG_LIKE"/>
    <property type="match status" value="1"/>
</dbReference>
<evidence type="ECO:0000256" key="3">
    <source>
        <dbReference type="ARBA" id="ARBA00022729"/>
    </source>
</evidence>
<dbReference type="Pfam" id="PF00008">
    <property type="entry name" value="EGF"/>
    <property type="match status" value="2"/>
</dbReference>
<evidence type="ECO:0000256" key="2">
    <source>
        <dbReference type="ARBA" id="ARBA00022525"/>
    </source>
</evidence>
<dbReference type="InterPro" id="IPR003599">
    <property type="entry name" value="Ig_sub"/>
</dbReference>
<evidence type="ECO:0000256" key="5">
    <source>
        <dbReference type="ARBA" id="ARBA00022974"/>
    </source>
</evidence>
<sequence>MPAMQGTLSLRGLQVLRALVLPALWALVLPIVCAHADTMVNMRKVTHQAISEELSHTVMLPCLFTLRSSAGPSGHEPPRIKWTKVWGQRGSDGQQKEQAVLVAKDNVVKVKKAFQGRVTLPGYHVNRYNASLALKGLRSSDSGLYRCEVVVGINDEQDTVPLEVTGVVFHYRAPHDRYALTFSDAKRVCTENAAVIATPEQLHATFADGYDNCDAGWLSDQSVRYPIQSPRPGCYGDREDSPGVRNYGVRSPEELFDVYCFAKQLQGEVFHSATPEKLNLASASTHCQTLGARLATAGQLYLAWQAGLDRCDPGWLADGSVRYPINVPRKHCGGNEPGVRTVYHNADRTGFPDTTARFDAYCFRAQQQAGVQAVEARPVYETTDPATDAASSAARTQRTAFRFPAWADPDRTGFPSNDAADRSSEISEEHVVIHLPSAELLQQDLQRSEAVPMDVLTKQDPARESSRSLNSIPNQEDSSEMTPKKTNSLFVLKDSSGNTPKSTSSLLRPESNPQTNSSMVTLENTPKTTLSLSNQEESTENTPLNTTSVIILDDSSENTPQTTHSMSNQEDSSDSTTKTINSLSNQEDSSDSTPQTTNLLSKQEDSSDSTPQMTNSLSNHEDNSDSTPRTTNSLSNQDDSSENPPKTTDSLESLGRNRGSAHEGEEVGGASTDAPSLSSTASSTLQPQTSSSMLSEFVNALMRPFRYFTGGEEGGKEKEEGDEGKKGGFGDKESEEEEEEEKEKKEGAVGEKENKREEKETEASSTRAGENEREEKEAEGSPTTASDTTAPEKRARLTPFRETTGLFKATGNKGAAENAIMEQTGGSSSPKAPAYTLHGPGDGLSELEREVMPSVPLVPADQTPWRAVSTTQLGVKASGPSLSNTDLVNPSPGGRARPNEPVQVSGAPGPRGGADTAPVPSGRFRWAVNTVRAFKLEPPGHAATHPPMEAKSGPLEVKSLASSMRQDHPEDDFSGDGSQVTPCPPKGSTVEEKQTEASGEEGDPTGVFKAESYTRDRTTVSLDTDSEAAGPGSEPAIRVEEHTTLTAYQLVQQPSAGPEDPTARGTEQEARGEILFVQRPTDNHMASTSSRREGSSTSWFTPVFRKQGRDQSRGVEEAPGSPPAVSTAEASAERLTTAAAQTTTTTTAEDPGMETEAVTAATSPGGRSAEELSISVSWVRAERTERTATDTAYSRSRHSSTGGQTSPTPDPALPPTNVSDPTGGRVTGSEARPAVSESFVVSGRWTPPAIKTPTPKEKGEGGQSEARTTETTDQNPLGAFLPNWGLAFNPTVEKDPCQTNPCLHGGRCLQEGDGYSCYCPQGFSGESCEIDIDDCQSNPCQNGGTCIDEINSFVCLCLPSYGGTTCEKDTEGCEHTWRKFHGHCYRYFSRRHTWEDGEKDCREHSGHLASMHSLAEQRFISGLSHDNTWIGLNDRTVEDDFQWTDKMDLQYENWRSNQPDNFFAGGEDCVVMIAHEGGKWNDVPCNYNLPYVCKKGTVLCGAPPTVDSAFLVGRKRSHYDIHSVVRYQCADGFLQRHVPTAKCRANGKWDRPKIICTKSRRSHRNRRHHHNGRRERRKHKKHGHREGGHHGGRDHNLGQDHVHF</sequence>
<dbReference type="PROSITE" id="PS50963">
    <property type="entry name" value="LINK_2"/>
    <property type="match status" value="2"/>
</dbReference>
<dbReference type="SMART" id="SM00181">
    <property type="entry name" value="EGF"/>
    <property type="match status" value="2"/>
</dbReference>
<feature type="compositionally biased region" description="Basic and acidic residues" evidence="12">
    <location>
        <begin position="713"/>
        <end position="732"/>
    </location>
</feature>
<evidence type="ECO:0000256" key="8">
    <source>
        <dbReference type="ARBA" id="ARBA00023319"/>
    </source>
</evidence>
<dbReference type="GO" id="GO:0010001">
    <property type="term" value="P:glial cell differentiation"/>
    <property type="evidence" value="ECO:0007669"/>
    <property type="project" value="TreeGrafter"/>
</dbReference>
<dbReference type="Pfam" id="PF00193">
    <property type="entry name" value="Xlink"/>
    <property type="match status" value="2"/>
</dbReference>
<organism evidence="18 19">
    <name type="scientific">Gadus morhua</name>
    <name type="common">Atlantic cod</name>
    <dbReference type="NCBI Taxonomy" id="8049"/>
    <lineage>
        <taxon>Eukaryota</taxon>
        <taxon>Metazoa</taxon>
        <taxon>Chordata</taxon>
        <taxon>Craniata</taxon>
        <taxon>Vertebrata</taxon>
        <taxon>Euteleostomi</taxon>
        <taxon>Actinopterygii</taxon>
        <taxon>Neopterygii</taxon>
        <taxon>Teleostei</taxon>
        <taxon>Neoteleostei</taxon>
        <taxon>Acanthomorphata</taxon>
        <taxon>Zeiogadaria</taxon>
        <taxon>Gadariae</taxon>
        <taxon>Gadiformes</taxon>
        <taxon>Gadoidei</taxon>
        <taxon>Gadidae</taxon>
        <taxon>Gadus</taxon>
    </lineage>
</organism>
<keyword evidence="5" id="KW-0654">Proteoglycan</keyword>
<dbReference type="GO" id="GO:0005540">
    <property type="term" value="F:hyaluronic acid binding"/>
    <property type="evidence" value="ECO:0007669"/>
    <property type="project" value="InterPro"/>
</dbReference>
<dbReference type="PROSITE" id="PS01241">
    <property type="entry name" value="LINK_1"/>
    <property type="match status" value="1"/>
</dbReference>
<dbReference type="Gene3D" id="3.10.100.10">
    <property type="entry name" value="Mannose-Binding Protein A, subunit A"/>
    <property type="match status" value="3"/>
</dbReference>
<evidence type="ECO:0000259" key="13">
    <source>
        <dbReference type="PROSITE" id="PS50026"/>
    </source>
</evidence>
<evidence type="ECO:0000259" key="15">
    <source>
        <dbReference type="PROSITE" id="PS50835"/>
    </source>
</evidence>
<feature type="region of interest" description="Disordered" evidence="12">
    <location>
        <begin position="868"/>
        <end position="923"/>
    </location>
</feature>
<feature type="region of interest" description="Disordered" evidence="12">
    <location>
        <begin position="457"/>
        <end position="692"/>
    </location>
</feature>
<keyword evidence="3" id="KW-0732">Signal</keyword>
<keyword evidence="7" id="KW-0325">Glycoprotein</keyword>
<feature type="region of interest" description="Disordered" evidence="12">
    <location>
        <begin position="1554"/>
        <end position="1604"/>
    </location>
</feature>
<feature type="region of interest" description="Disordered" evidence="12">
    <location>
        <begin position="937"/>
        <end position="1277"/>
    </location>
</feature>
<reference evidence="18" key="1">
    <citation type="submission" date="2025-08" db="UniProtKB">
        <authorList>
            <consortium name="Ensembl"/>
        </authorList>
    </citation>
    <scope>IDENTIFICATION</scope>
</reference>
<dbReference type="SUPFAM" id="SSF56436">
    <property type="entry name" value="C-type lectin-like"/>
    <property type="match status" value="3"/>
</dbReference>
<feature type="domain" description="Sushi" evidence="16">
    <location>
        <begin position="1498"/>
        <end position="1558"/>
    </location>
</feature>
<evidence type="ECO:0000259" key="14">
    <source>
        <dbReference type="PROSITE" id="PS50041"/>
    </source>
</evidence>
<feature type="domain" description="Link" evidence="17">
    <location>
        <begin position="268"/>
        <end position="364"/>
    </location>
</feature>
<dbReference type="SMART" id="SM00179">
    <property type="entry name" value="EGF_CA"/>
    <property type="match status" value="2"/>
</dbReference>
<comment type="subcellular location">
    <subcellularLocation>
        <location evidence="1">Secreted</location>
    </subcellularLocation>
</comment>
<feature type="compositionally biased region" description="Basic and acidic residues" evidence="12">
    <location>
        <begin position="1585"/>
        <end position="1604"/>
    </location>
</feature>
<evidence type="ECO:0000313" key="19">
    <source>
        <dbReference type="Proteomes" id="UP000694546"/>
    </source>
</evidence>